<protein>
    <submittedName>
        <fullName evidence="6">Metalloregulator ArsR/SmtB family transcription factor</fullName>
    </submittedName>
</protein>
<dbReference type="InterPro" id="IPR036390">
    <property type="entry name" value="WH_DNA-bd_sf"/>
</dbReference>
<dbReference type="GO" id="GO:0003677">
    <property type="term" value="F:DNA binding"/>
    <property type="evidence" value="ECO:0007669"/>
    <property type="project" value="UniProtKB-KW"/>
</dbReference>
<organism evidence="6 7">
    <name type="scientific">Parahaliea aestuarii</name>
    <dbReference type="NCBI Taxonomy" id="1852021"/>
    <lineage>
        <taxon>Bacteria</taxon>
        <taxon>Pseudomonadati</taxon>
        <taxon>Pseudomonadota</taxon>
        <taxon>Gammaproteobacteria</taxon>
        <taxon>Cellvibrionales</taxon>
        <taxon>Halieaceae</taxon>
        <taxon>Parahaliea</taxon>
    </lineage>
</organism>
<evidence type="ECO:0000256" key="1">
    <source>
        <dbReference type="ARBA" id="ARBA00022849"/>
    </source>
</evidence>
<dbReference type="Proteomes" id="UP000321933">
    <property type="component" value="Unassembled WGS sequence"/>
</dbReference>
<dbReference type="PANTHER" id="PTHR33154:SF18">
    <property type="entry name" value="ARSENICAL RESISTANCE OPERON REPRESSOR"/>
    <property type="match status" value="1"/>
</dbReference>
<dbReference type="GO" id="GO:0046685">
    <property type="term" value="P:response to arsenic-containing substance"/>
    <property type="evidence" value="ECO:0007669"/>
    <property type="project" value="UniProtKB-KW"/>
</dbReference>
<dbReference type="EMBL" id="VRYZ01000001">
    <property type="protein sequence ID" value="TXS94450.1"/>
    <property type="molecule type" value="Genomic_DNA"/>
</dbReference>
<dbReference type="NCBIfam" id="NF007528">
    <property type="entry name" value="PRK10141.1"/>
    <property type="match status" value="1"/>
</dbReference>
<dbReference type="OrthoDB" id="9793058at2"/>
<feature type="domain" description="HTH arsR-type" evidence="5">
    <location>
        <begin position="1"/>
        <end position="89"/>
    </location>
</feature>
<dbReference type="PANTHER" id="PTHR33154">
    <property type="entry name" value="TRANSCRIPTIONAL REGULATOR, ARSR FAMILY"/>
    <property type="match status" value="1"/>
</dbReference>
<dbReference type="Gene3D" id="1.10.10.10">
    <property type="entry name" value="Winged helix-like DNA-binding domain superfamily/Winged helix DNA-binding domain"/>
    <property type="match status" value="1"/>
</dbReference>
<dbReference type="RefSeq" id="WP_148062306.1">
    <property type="nucleotide sequence ID" value="NZ_VRYZ01000001.1"/>
</dbReference>
<dbReference type="PROSITE" id="PS50987">
    <property type="entry name" value="HTH_ARSR_2"/>
    <property type="match status" value="1"/>
</dbReference>
<comment type="caution">
    <text evidence="6">The sequence shown here is derived from an EMBL/GenBank/DDBJ whole genome shotgun (WGS) entry which is preliminary data.</text>
</comment>
<evidence type="ECO:0000313" key="7">
    <source>
        <dbReference type="Proteomes" id="UP000321933"/>
    </source>
</evidence>
<dbReference type="InterPro" id="IPR011991">
    <property type="entry name" value="ArsR-like_HTH"/>
</dbReference>
<keyword evidence="3" id="KW-0238">DNA-binding</keyword>
<name>A0A5C9A3V2_9GAMM</name>
<keyword evidence="2" id="KW-0805">Transcription regulation</keyword>
<gene>
    <name evidence="6" type="ORF">FVW59_00590</name>
</gene>
<dbReference type="Pfam" id="PF01022">
    <property type="entry name" value="HTH_5"/>
    <property type="match status" value="1"/>
</dbReference>
<dbReference type="GO" id="GO:0003700">
    <property type="term" value="F:DNA-binding transcription factor activity"/>
    <property type="evidence" value="ECO:0007669"/>
    <property type="project" value="InterPro"/>
</dbReference>
<dbReference type="NCBIfam" id="NF033788">
    <property type="entry name" value="HTH_metalloreg"/>
    <property type="match status" value="1"/>
</dbReference>
<dbReference type="InterPro" id="IPR036388">
    <property type="entry name" value="WH-like_DNA-bd_sf"/>
</dbReference>
<dbReference type="AlphaFoldDB" id="A0A5C9A3V2"/>
<proteinExistence type="predicted"/>
<evidence type="ECO:0000259" key="5">
    <source>
        <dbReference type="PROSITE" id="PS50987"/>
    </source>
</evidence>
<dbReference type="InterPro" id="IPR001845">
    <property type="entry name" value="HTH_ArsR_DNA-bd_dom"/>
</dbReference>
<dbReference type="InterPro" id="IPR051081">
    <property type="entry name" value="HTH_MetalResp_TranReg"/>
</dbReference>
<dbReference type="CDD" id="cd00090">
    <property type="entry name" value="HTH_ARSR"/>
    <property type="match status" value="1"/>
</dbReference>
<sequence>MSPLTFFKCLSDETRLKSLLLLTDRQPLCVCELMLALDLSQPKVSRHLAELRECGLVEGERRGRWVYYRLHVGLPDWARKVLEDTARASADFLLEPRARLAGEARATACSAS</sequence>
<dbReference type="SUPFAM" id="SSF46785">
    <property type="entry name" value="Winged helix' DNA-binding domain"/>
    <property type="match status" value="1"/>
</dbReference>
<keyword evidence="7" id="KW-1185">Reference proteome</keyword>
<dbReference type="PRINTS" id="PR00778">
    <property type="entry name" value="HTHARSR"/>
</dbReference>
<accession>A0A5C9A3V2</accession>
<evidence type="ECO:0000256" key="3">
    <source>
        <dbReference type="ARBA" id="ARBA00023125"/>
    </source>
</evidence>
<keyword evidence="4" id="KW-0804">Transcription</keyword>
<keyword evidence="1" id="KW-0059">Arsenical resistance</keyword>
<dbReference type="SMART" id="SM00418">
    <property type="entry name" value="HTH_ARSR"/>
    <property type="match status" value="1"/>
</dbReference>
<reference evidence="6 7" key="1">
    <citation type="submission" date="2019-08" db="EMBL/GenBank/DDBJ databases">
        <title>Parahaliea maris sp. nov., isolated from the surface seawater.</title>
        <authorList>
            <person name="Liu Y."/>
        </authorList>
    </citation>
    <scope>NUCLEOTIDE SEQUENCE [LARGE SCALE GENOMIC DNA]</scope>
    <source>
        <strain evidence="6 7">S2-26</strain>
    </source>
</reference>
<evidence type="ECO:0000313" key="6">
    <source>
        <dbReference type="EMBL" id="TXS94450.1"/>
    </source>
</evidence>
<evidence type="ECO:0000256" key="4">
    <source>
        <dbReference type="ARBA" id="ARBA00023163"/>
    </source>
</evidence>
<evidence type="ECO:0000256" key="2">
    <source>
        <dbReference type="ARBA" id="ARBA00023015"/>
    </source>
</evidence>
<dbReference type="FunFam" id="1.10.10.10:FF:000279">
    <property type="entry name" value="Transcriptional regulator, ArsR family"/>
    <property type="match status" value="1"/>
</dbReference>